<dbReference type="Proteomes" id="UP000192936">
    <property type="component" value="Unassembled WGS sequence"/>
</dbReference>
<organism evidence="1 2">
    <name type="scientific">Azospirillum oryzae</name>
    <dbReference type="NCBI Taxonomy" id="286727"/>
    <lineage>
        <taxon>Bacteria</taxon>
        <taxon>Pseudomonadati</taxon>
        <taxon>Pseudomonadota</taxon>
        <taxon>Alphaproteobacteria</taxon>
        <taxon>Rhodospirillales</taxon>
        <taxon>Azospirillaceae</taxon>
        <taxon>Azospirillum</taxon>
    </lineage>
</organism>
<dbReference type="InterPro" id="IPR017642">
    <property type="entry name" value="DNA_S_mod_DndB"/>
</dbReference>
<name>A0A1X7GJT1_9PROT</name>
<dbReference type="NCBIfam" id="NF041060">
    <property type="entry name" value="DpdB"/>
    <property type="match status" value="1"/>
</dbReference>
<evidence type="ECO:0000313" key="2">
    <source>
        <dbReference type="Proteomes" id="UP000192936"/>
    </source>
</evidence>
<evidence type="ECO:0000313" key="1">
    <source>
        <dbReference type="EMBL" id="SMF70780.1"/>
    </source>
</evidence>
<proteinExistence type="predicted"/>
<protein>
    <submittedName>
        <fullName evidence="1">DGQHR domain-containing protein</fullName>
    </submittedName>
</protein>
<dbReference type="STRING" id="286727.SAMN02982917_3934"/>
<dbReference type="AlphaFoldDB" id="A0A1X7GJT1"/>
<reference evidence="1 2" key="1">
    <citation type="submission" date="2017-04" db="EMBL/GenBank/DDBJ databases">
        <authorList>
            <person name="Afonso C.L."/>
            <person name="Miller P.J."/>
            <person name="Scott M.A."/>
            <person name="Spackman E."/>
            <person name="Goraichik I."/>
            <person name="Dimitrov K.M."/>
            <person name="Suarez D.L."/>
            <person name="Swayne D.E."/>
        </authorList>
    </citation>
    <scope>NUCLEOTIDE SEQUENCE [LARGE SCALE GENOMIC DNA]</scope>
    <source>
        <strain evidence="1 2">A2P</strain>
    </source>
</reference>
<dbReference type="InterPro" id="IPR017601">
    <property type="entry name" value="DGQHR-contain_dom"/>
</dbReference>
<gene>
    <name evidence="1" type="ORF">SAMN02982917_3934</name>
</gene>
<sequence length="371" mass="41643">MSVKNTMNFSAVYACQSPEHTVLSFAASVSDVLRFAVIDRVTRGAEGQISGFQRPQMAGHIREIRDYLERPEAVLPNPIIVAFTRGIEVLKLEHGVCRISVDVTNGAPGLVVDGQQRLTALKQLPSKNFQVFVSALICRDEAELRRQFVLINNTRPLPKSLIYELLPTVNELPARLSRRSVASTLTAKLNFEIRSPFHGRIYQHTNPAGTYADTAIQKVIMNSLNDGVMRELMHGKNGEEKCFELMSEFYHAVGNVFSEAWKKQRPTTSRLVHGAGIQAMGYVMEILSLLDGARSRNDFAQGMECLKGRTAWTEGQWDFGNGDVRHWNSIQNISRDVIMLAQYLTGLVRADIRARRVASTRPNVRDDSREL</sequence>
<accession>A0A1X7GJT1</accession>
<dbReference type="EMBL" id="FXAK01000007">
    <property type="protein sequence ID" value="SMF70780.1"/>
    <property type="molecule type" value="Genomic_DNA"/>
</dbReference>
<dbReference type="PROSITE" id="PS51257">
    <property type="entry name" value="PROKAR_LIPOPROTEIN"/>
    <property type="match status" value="1"/>
</dbReference>
<dbReference type="RefSeq" id="WP_208621226.1">
    <property type="nucleotide sequence ID" value="NZ_FXAK01000007.1"/>
</dbReference>
<dbReference type="Pfam" id="PF14072">
    <property type="entry name" value="DndB"/>
    <property type="match status" value="1"/>
</dbReference>
<dbReference type="CDD" id="cd16413">
    <property type="entry name" value="DGQHR_domain"/>
    <property type="match status" value="1"/>
</dbReference>
<dbReference type="NCBIfam" id="TIGR03187">
    <property type="entry name" value="DGQHR"/>
    <property type="match status" value="1"/>
</dbReference>